<evidence type="ECO:0000259" key="1">
    <source>
        <dbReference type="Pfam" id="PF00582"/>
    </source>
</evidence>
<feature type="domain" description="UspA" evidence="1">
    <location>
        <begin position="1"/>
        <end position="43"/>
    </location>
</feature>
<keyword evidence="3" id="KW-1185">Reference proteome</keyword>
<dbReference type="SUPFAM" id="SSF52402">
    <property type="entry name" value="Adenine nucleotide alpha hydrolases-like"/>
    <property type="match status" value="1"/>
</dbReference>
<dbReference type="Proteomes" id="UP000321306">
    <property type="component" value="Unassembled WGS sequence"/>
</dbReference>
<proteinExistence type="predicted"/>
<organism evidence="2 3">
    <name type="scientific">Deinococcus cellulosilyticus (strain DSM 18568 / NBRC 106333 / KACC 11606 / 5516J-15)</name>
    <dbReference type="NCBI Taxonomy" id="1223518"/>
    <lineage>
        <taxon>Bacteria</taxon>
        <taxon>Thermotogati</taxon>
        <taxon>Deinococcota</taxon>
        <taxon>Deinococci</taxon>
        <taxon>Deinococcales</taxon>
        <taxon>Deinococcaceae</taxon>
        <taxon>Deinococcus</taxon>
    </lineage>
</organism>
<dbReference type="Gene3D" id="3.40.50.620">
    <property type="entry name" value="HUPs"/>
    <property type="match status" value="1"/>
</dbReference>
<accession>A0A511MZE7</accession>
<evidence type="ECO:0000313" key="2">
    <source>
        <dbReference type="EMBL" id="GEM45537.1"/>
    </source>
</evidence>
<comment type="caution">
    <text evidence="2">The sequence shown here is derived from an EMBL/GenBank/DDBJ whole genome shotgun (WGS) entry which is preliminary data.</text>
</comment>
<dbReference type="RefSeq" id="WP_186815853.1">
    <property type="nucleotide sequence ID" value="NZ_BJXB01000004.1"/>
</dbReference>
<sequence length="138" mass="15276">MLKTVLVPVDDDPCSEHCVQYAFDLARLLGSQVVILHVATCADGLDRGKTILERLGHGGRFPARMLLIQHPSVPEAVLKVIEKHKADLLLLGRCAGDAFTVREGIREKLLEQSPIPVQVVPIQMKTRPSYLDRFQTGV</sequence>
<dbReference type="CDD" id="cd00293">
    <property type="entry name" value="USP-like"/>
    <property type="match status" value="1"/>
</dbReference>
<dbReference type="InterPro" id="IPR006016">
    <property type="entry name" value="UspA"/>
</dbReference>
<dbReference type="EMBL" id="BJXB01000004">
    <property type="protein sequence ID" value="GEM45537.1"/>
    <property type="molecule type" value="Genomic_DNA"/>
</dbReference>
<gene>
    <name evidence="2" type="ORF">DC3_11720</name>
</gene>
<evidence type="ECO:0000313" key="3">
    <source>
        <dbReference type="Proteomes" id="UP000321306"/>
    </source>
</evidence>
<reference evidence="2 3" key="1">
    <citation type="submission" date="2019-07" db="EMBL/GenBank/DDBJ databases">
        <title>Whole genome shotgun sequence of Deinococcus cellulosilyticus NBRC 106333.</title>
        <authorList>
            <person name="Hosoyama A."/>
            <person name="Uohara A."/>
            <person name="Ohji S."/>
            <person name="Ichikawa N."/>
        </authorList>
    </citation>
    <scope>NUCLEOTIDE SEQUENCE [LARGE SCALE GENOMIC DNA]</scope>
    <source>
        <strain evidence="2 3">NBRC 106333</strain>
    </source>
</reference>
<dbReference type="Pfam" id="PF00582">
    <property type="entry name" value="Usp"/>
    <property type="match status" value="1"/>
</dbReference>
<dbReference type="AlphaFoldDB" id="A0A511MZE7"/>
<name>A0A511MZE7_DEIC1</name>
<dbReference type="InterPro" id="IPR014729">
    <property type="entry name" value="Rossmann-like_a/b/a_fold"/>
</dbReference>
<protein>
    <recommendedName>
        <fullName evidence="1">UspA domain-containing protein</fullName>
    </recommendedName>
</protein>